<comment type="subcellular location">
    <subcellularLocation>
        <location evidence="1">Membrane</location>
        <topology evidence="1">Multi-pass membrane protein</topology>
    </subcellularLocation>
</comment>
<evidence type="ECO:0000256" key="4">
    <source>
        <dbReference type="ARBA" id="ARBA00022989"/>
    </source>
</evidence>
<dbReference type="InterPro" id="IPR001898">
    <property type="entry name" value="SLC13A/DASS"/>
</dbReference>
<proteinExistence type="inferred from homology"/>
<name>A0ABN8MP60_9CNID</name>
<dbReference type="Pfam" id="PF00939">
    <property type="entry name" value="Na_sulph_symp"/>
    <property type="match status" value="1"/>
</dbReference>
<evidence type="ECO:0000256" key="5">
    <source>
        <dbReference type="ARBA" id="ARBA00023136"/>
    </source>
</evidence>
<keyword evidence="5 6" id="KW-0472">Membrane</keyword>
<sequence length="104" mass="10745">MLPAAISCSFTFMLRVATPPNAIVFADGHLKVKDMAKAGIVMNLLAVTVLIICVSTYVVPMFNLKTFPDWAGNAGKAGGGSGTSSNVTLVCHNVTTAIANLTSS</sequence>
<keyword evidence="3 6" id="KW-0812">Transmembrane</keyword>
<dbReference type="PANTHER" id="PTHR10283">
    <property type="entry name" value="SOLUTE CARRIER FAMILY 13 MEMBER"/>
    <property type="match status" value="1"/>
</dbReference>
<dbReference type="PANTHER" id="PTHR10283:SF82">
    <property type="entry name" value="SOLUTE CARRIER FAMILY 13 MEMBER 2"/>
    <property type="match status" value="1"/>
</dbReference>
<accession>A0ABN8MP60</accession>
<keyword evidence="4 6" id="KW-1133">Transmembrane helix</keyword>
<evidence type="ECO:0000256" key="6">
    <source>
        <dbReference type="SAM" id="Phobius"/>
    </source>
</evidence>
<evidence type="ECO:0000313" key="7">
    <source>
        <dbReference type="EMBL" id="CAH3029879.1"/>
    </source>
</evidence>
<gene>
    <name evidence="7" type="ORF">PEVE_00036883</name>
</gene>
<reference evidence="7 8" key="1">
    <citation type="submission" date="2022-05" db="EMBL/GenBank/DDBJ databases">
        <authorList>
            <consortium name="Genoscope - CEA"/>
            <person name="William W."/>
        </authorList>
    </citation>
    <scope>NUCLEOTIDE SEQUENCE [LARGE SCALE GENOMIC DNA]</scope>
</reference>
<evidence type="ECO:0000256" key="3">
    <source>
        <dbReference type="ARBA" id="ARBA00022692"/>
    </source>
</evidence>
<comment type="similarity">
    <text evidence="2">Belongs to the SLC13A/DASS transporter (TC 2.A.47) family. NADC subfamily.</text>
</comment>
<comment type="caution">
    <text evidence="7">The sequence shown here is derived from an EMBL/GenBank/DDBJ whole genome shotgun (WGS) entry which is preliminary data.</text>
</comment>
<organism evidence="7 8">
    <name type="scientific">Porites evermanni</name>
    <dbReference type="NCBI Taxonomy" id="104178"/>
    <lineage>
        <taxon>Eukaryota</taxon>
        <taxon>Metazoa</taxon>
        <taxon>Cnidaria</taxon>
        <taxon>Anthozoa</taxon>
        <taxon>Hexacorallia</taxon>
        <taxon>Scleractinia</taxon>
        <taxon>Fungiina</taxon>
        <taxon>Poritidae</taxon>
        <taxon>Porites</taxon>
    </lineage>
</organism>
<evidence type="ECO:0000256" key="2">
    <source>
        <dbReference type="ARBA" id="ARBA00006772"/>
    </source>
</evidence>
<keyword evidence="8" id="KW-1185">Reference proteome</keyword>
<dbReference type="EMBL" id="CALNXI010000597">
    <property type="protein sequence ID" value="CAH3029879.1"/>
    <property type="molecule type" value="Genomic_DNA"/>
</dbReference>
<feature type="transmembrane region" description="Helical" evidence="6">
    <location>
        <begin position="38"/>
        <end position="59"/>
    </location>
</feature>
<evidence type="ECO:0000256" key="1">
    <source>
        <dbReference type="ARBA" id="ARBA00004141"/>
    </source>
</evidence>
<dbReference type="Proteomes" id="UP001159427">
    <property type="component" value="Unassembled WGS sequence"/>
</dbReference>
<protein>
    <submittedName>
        <fullName evidence="7">Uncharacterized protein</fullName>
    </submittedName>
</protein>
<evidence type="ECO:0000313" key="8">
    <source>
        <dbReference type="Proteomes" id="UP001159427"/>
    </source>
</evidence>